<gene>
    <name evidence="1" type="ORF">Taro_000617</name>
</gene>
<evidence type="ECO:0000313" key="2">
    <source>
        <dbReference type="Proteomes" id="UP000652761"/>
    </source>
</evidence>
<reference evidence="1" key="1">
    <citation type="submission" date="2017-07" db="EMBL/GenBank/DDBJ databases">
        <title>Taro Niue Genome Assembly and Annotation.</title>
        <authorList>
            <person name="Atibalentja N."/>
            <person name="Keating K."/>
            <person name="Fields C.J."/>
        </authorList>
    </citation>
    <scope>NUCLEOTIDE SEQUENCE</scope>
    <source>
        <strain evidence="1">Niue_2</strain>
        <tissue evidence="1">Leaf</tissue>
    </source>
</reference>
<keyword evidence="2" id="KW-1185">Reference proteome</keyword>
<evidence type="ECO:0000313" key="1">
    <source>
        <dbReference type="EMBL" id="MQL68348.1"/>
    </source>
</evidence>
<comment type="caution">
    <text evidence="1">The sequence shown here is derived from an EMBL/GenBank/DDBJ whole genome shotgun (WGS) entry which is preliminary data.</text>
</comment>
<proteinExistence type="predicted"/>
<name>A0A843T8H7_COLES</name>
<dbReference type="Proteomes" id="UP000652761">
    <property type="component" value="Unassembled WGS sequence"/>
</dbReference>
<organism evidence="1 2">
    <name type="scientific">Colocasia esculenta</name>
    <name type="common">Wild taro</name>
    <name type="synonym">Arum esculentum</name>
    <dbReference type="NCBI Taxonomy" id="4460"/>
    <lineage>
        <taxon>Eukaryota</taxon>
        <taxon>Viridiplantae</taxon>
        <taxon>Streptophyta</taxon>
        <taxon>Embryophyta</taxon>
        <taxon>Tracheophyta</taxon>
        <taxon>Spermatophyta</taxon>
        <taxon>Magnoliopsida</taxon>
        <taxon>Liliopsida</taxon>
        <taxon>Araceae</taxon>
        <taxon>Aroideae</taxon>
        <taxon>Colocasieae</taxon>
        <taxon>Colocasia</taxon>
    </lineage>
</organism>
<dbReference type="EMBL" id="NMUH01000012">
    <property type="protein sequence ID" value="MQL68348.1"/>
    <property type="molecule type" value="Genomic_DNA"/>
</dbReference>
<sequence>MVAFFFKRIFSGPFSGTRVLSGSPLTDEGATNAVVTAIPTLTAEGTRTTAATSSSSYTIWAITRICSAKSSFAS</sequence>
<accession>A0A843T8H7</accession>
<protein>
    <submittedName>
        <fullName evidence="1">Uncharacterized protein</fullName>
    </submittedName>
</protein>
<dbReference type="AlphaFoldDB" id="A0A843T8H7"/>